<dbReference type="PROSITE" id="PS50928">
    <property type="entry name" value="ABC_TM1"/>
    <property type="match status" value="1"/>
</dbReference>
<comment type="similarity">
    <text evidence="7">Belongs to the binding-protein-dependent transport system permease family.</text>
</comment>
<evidence type="ECO:0000256" key="4">
    <source>
        <dbReference type="ARBA" id="ARBA00022692"/>
    </source>
</evidence>
<evidence type="ECO:0000256" key="3">
    <source>
        <dbReference type="ARBA" id="ARBA00022475"/>
    </source>
</evidence>
<dbReference type="Proteomes" id="UP000643405">
    <property type="component" value="Unassembled WGS sequence"/>
</dbReference>
<feature type="transmembrane region" description="Helical" evidence="7">
    <location>
        <begin position="153"/>
        <end position="178"/>
    </location>
</feature>
<gene>
    <name evidence="9" type="ORF">ICI42_20095</name>
</gene>
<evidence type="ECO:0000259" key="8">
    <source>
        <dbReference type="PROSITE" id="PS50928"/>
    </source>
</evidence>
<evidence type="ECO:0000256" key="6">
    <source>
        <dbReference type="ARBA" id="ARBA00023136"/>
    </source>
</evidence>
<dbReference type="GO" id="GO:0055085">
    <property type="term" value="P:transmembrane transport"/>
    <property type="evidence" value="ECO:0007669"/>
    <property type="project" value="InterPro"/>
</dbReference>
<proteinExistence type="inferred from homology"/>
<evidence type="ECO:0000256" key="1">
    <source>
        <dbReference type="ARBA" id="ARBA00004651"/>
    </source>
</evidence>
<feature type="transmembrane region" description="Helical" evidence="7">
    <location>
        <begin position="252"/>
        <end position="274"/>
    </location>
</feature>
<dbReference type="Pfam" id="PF00528">
    <property type="entry name" value="BPD_transp_1"/>
    <property type="match status" value="1"/>
</dbReference>
<feature type="domain" description="ABC transmembrane type-1" evidence="8">
    <location>
        <begin position="116"/>
        <end position="317"/>
    </location>
</feature>
<keyword evidence="5 7" id="KW-1133">Transmembrane helix</keyword>
<keyword evidence="2 7" id="KW-0813">Transport</keyword>
<comment type="subcellular location">
    <subcellularLocation>
        <location evidence="1 7">Cell membrane</location>
        <topology evidence="1 7">Multi-pass membrane protein</topology>
    </subcellularLocation>
</comment>
<dbReference type="InterPro" id="IPR045621">
    <property type="entry name" value="BPD_transp_1_N"/>
</dbReference>
<name>A0A8J6PYX3_9HYPH</name>
<feature type="transmembrane region" description="Helical" evidence="7">
    <location>
        <begin position="190"/>
        <end position="209"/>
    </location>
</feature>
<accession>A0A8J6PYX3</accession>
<evidence type="ECO:0000256" key="2">
    <source>
        <dbReference type="ARBA" id="ARBA00022448"/>
    </source>
</evidence>
<dbReference type="Pfam" id="PF19300">
    <property type="entry name" value="BPD_transp_1_N"/>
    <property type="match status" value="1"/>
</dbReference>
<dbReference type="RefSeq" id="WP_188166394.1">
    <property type="nucleotide sequence ID" value="NZ_JACVVX010000008.1"/>
</dbReference>
<sequence>MALLSFLARRISQGVVIIFLVTLLIFTLLRVVPGDPVRLMAGGMAPEALIEEIAKEMGLRDPILVQFGRYMTGVVQGDFGQSFTRPASGASTGGTGFGDSSRGDRADVLTLIGDTLPMTLQLAALAVVFALIITFLIGTPAGLAPNRWPDRLAFYVSSIFVSLPNFWLGIVLALLFSVKLGWLPAIGYKGFAYTILPAIVLAIELSPVLIRNLSGSLSAVMQSPFISFGRVRGLGRRRIVYGHALRNASVPLLNLLGIQISGLLGGVLVVEFIFDYPGLGLLTINAVLQRDFPLIQGIAIITSAIFVLINIVVDLIASTIDPRLEY</sequence>
<feature type="transmembrane region" description="Helical" evidence="7">
    <location>
        <begin position="12"/>
        <end position="32"/>
    </location>
</feature>
<dbReference type="InterPro" id="IPR000515">
    <property type="entry name" value="MetI-like"/>
</dbReference>
<evidence type="ECO:0000256" key="5">
    <source>
        <dbReference type="ARBA" id="ARBA00022989"/>
    </source>
</evidence>
<feature type="transmembrane region" description="Helical" evidence="7">
    <location>
        <begin position="122"/>
        <end position="141"/>
    </location>
</feature>
<keyword evidence="10" id="KW-1185">Reference proteome</keyword>
<evidence type="ECO:0000313" key="10">
    <source>
        <dbReference type="Proteomes" id="UP000643405"/>
    </source>
</evidence>
<dbReference type="PANTHER" id="PTHR43163">
    <property type="entry name" value="DIPEPTIDE TRANSPORT SYSTEM PERMEASE PROTEIN DPPB-RELATED"/>
    <property type="match status" value="1"/>
</dbReference>
<keyword evidence="3" id="KW-1003">Cell membrane</keyword>
<protein>
    <submittedName>
        <fullName evidence="9">ABC transporter permease</fullName>
    </submittedName>
</protein>
<dbReference type="InterPro" id="IPR035906">
    <property type="entry name" value="MetI-like_sf"/>
</dbReference>
<reference evidence="9" key="1">
    <citation type="submission" date="2020-09" db="EMBL/GenBank/DDBJ databases">
        <title>Genome seq and assembly of Tianweitania sp.</title>
        <authorList>
            <person name="Chhetri G."/>
        </authorList>
    </citation>
    <scope>NUCLEOTIDE SEQUENCE</scope>
    <source>
        <strain evidence="9">Rool2</strain>
    </source>
</reference>
<keyword evidence="4 7" id="KW-0812">Transmembrane</keyword>
<organism evidence="9 10">
    <name type="scientific">Oryzicola mucosus</name>
    <dbReference type="NCBI Taxonomy" id="2767425"/>
    <lineage>
        <taxon>Bacteria</taxon>
        <taxon>Pseudomonadati</taxon>
        <taxon>Pseudomonadota</taxon>
        <taxon>Alphaproteobacteria</taxon>
        <taxon>Hyphomicrobiales</taxon>
        <taxon>Phyllobacteriaceae</taxon>
        <taxon>Oryzicola</taxon>
    </lineage>
</organism>
<dbReference type="GO" id="GO:0005886">
    <property type="term" value="C:plasma membrane"/>
    <property type="evidence" value="ECO:0007669"/>
    <property type="project" value="UniProtKB-SubCell"/>
</dbReference>
<feature type="transmembrane region" description="Helical" evidence="7">
    <location>
        <begin position="294"/>
        <end position="317"/>
    </location>
</feature>
<dbReference type="PANTHER" id="PTHR43163:SF6">
    <property type="entry name" value="DIPEPTIDE TRANSPORT SYSTEM PERMEASE PROTEIN DPPB-RELATED"/>
    <property type="match status" value="1"/>
</dbReference>
<evidence type="ECO:0000256" key="7">
    <source>
        <dbReference type="RuleBase" id="RU363032"/>
    </source>
</evidence>
<keyword evidence="6 7" id="KW-0472">Membrane</keyword>
<dbReference type="CDD" id="cd06261">
    <property type="entry name" value="TM_PBP2"/>
    <property type="match status" value="1"/>
</dbReference>
<evidence type="ECO:0000313" key="9">
    <source>
        <dbReference type="EMBL" id="MBD0416957.1"/>
    </source>
</evidence>
<dbReference type="Gene3D" id="1.10.3720.10">
    <property type="entry name" value="MetI-like"/>
    <property type="match status" value="1"/>
</dbReference>
<dbReference type="SUPFAM" id="SSF161098">
    <property type="entry name" value="MetI-like"/>
    <property type="match status" value="1"/>
</dbReference>
<comment type="caution">
    <text evidence="9">The sequence shown here is derived from an EMBL/GenBank/DDBJ whole genome shotgun (WGS) entry which is preliminary data.</text>
</comment>
<dbReference type="EMBL" id="JACVVX010000008">
    <property type="protein sequence ID" value="MBD0416957.1"/>
    <property type="molecule type" value="Genomic_DNA"/>
</dbReference>
<dbReference type="AlphaFoldDB" id="A0A8J6PYX3"/>
<feature type="transmembrane region" description="Helical" evidence="7">
    <location>
        <begin position="215"/>
        <end position="231"/>
    </location>
</feature>